<evidence type="ECO:0000313" key="4">
    <source>
        <dbReference type="Proteomes" id="UP000010467"/>
    </source>
</evidence>
<feature type="region of interest" description="Disordered" evidence="2">
    <location>
        <begin position="1"/>
        <end position="21"/>
    </location>
</feature>
<evidence type="ECO:0000313" key="3">
    <source>
        <dbReference type="EMBL" id="AFZ66970.1"/>
    </source>
</evidence>
<evidence type="ECO:0000256" key="1">
    <source>
        <dbReference type="SAM" id="Coils"/>
    </source>
</evidence>
<sequence>MWGQIIRSFDPTGQKQREYQEATRLDPERIAHPVELTRQEKARLNALADQAEAELRRMTNAPDGFGFTLLDEATGRLLDPAKRKL</sequence>
<dbReference type="HOGENOM" id="CLU_2507165_0_0_0"/>
<dbReference type="AlphaFoldDB" id="L0A1S6"/>
<dbReference type="RefSeq" id="WP_015235278.1">
    <property type="nucleotide sequence ID" value="NC_019793.1"/>
</dbReference>
<gene>
    <name evidence="3" type="ordered locus">Deipe_1429</name>
</gene>
<evidence type="ECO:0000256" key="2">
    <source>
        <dbReference type="SAM" id="MobiDB-lite"/>
    </source>
</evidence>
<dbReference type="KEGG" id="dpd:Deipe_1429"/>
<organism evidence="3 4">
    <name type="scientific">Deinococcus peraridilitoris (strain DSM 19664 / LMG 22246 / CIP 109416 / KR-200)</name>
    <dbReference type="NCBI Taxonomy" id="937777"/>
    <lineage>
        <taxon>Bacteria</taxon>
        <taxon>Thermotogati</taxon>
        <taxon>Deinococcota</taxon>
        <taxon>Deinococci</taxon>
        <taxon>Deinococcales</taxon>
        <taxon>Deinococcaceae</taxon>
        <taxon>Deinococcus</taxon>
    </lineage>
</organism>
<dbReference type="PATRIC" id="fig|937777.3.peg.1434"/>
<proteinExistence type="predicted"/>
<protein>
    <submittedName>
        <fullName evidence="3">Uncharacterized protein</fullName>
    </submittedName>
</protein>
<keyword evidence="4" id="KW-1185">Reference proteome</keyword>
<feature type="coiled-coil region" evidence="1">
    <location>
        <begin position="34"/>
        <end position="61"/>
    </location>
</feature>
<name>L0A1S6_DEIPD</name>
<dbReference type="STRING" id="937777.Deipe_1429"/>
<accession>L0A1S6</accession>
<dbReference type="Proteomes" id="UP000010467">
    <property type="component" value="Chromosome"/>
</dbReference>
<keyword evidence="1" id="KW-0175">Coiled coil</keyword>
<dbReference type="EMBL" id="CP003382">
    <property type="protein sequence ID" value="AFZ66970.1"/>
    <property type="molecule type" value="Genomic_DNA"/>
</dbReference>
<reference evidence="4" key="1">
    <citation type="submission" date="2012-03" db="EMBL/GenBank/DDBJ databases">
        <title>Complete sequence of chromosome of Deinococcus peraridilitoris DSM 19664.</title>
        <authorList>
            <person name="Lucas S."/>
            <person name="Copeland A."/>
            <person name="Lapidus A."/>
            <person name="Glavina del Rio T."/>
            <person name="Dalin E."/>
            <person name="Tice H."/>
            <person name="Bruce D."/>
            <person name="Goodwin L."/>
            <person name="Pitluck S."/>
            <person name="Peters L."/>
            <person name="Mikhailova N."/>
            <person name="Lu M."/>
            <person name="Kyrpides N."/>
            <person name="Mavromatis K."/>
            <person name="Ivanova N."/>
            <person name="Brettin T."/>
            <person name="Detter J.C."/>
            <person name="Han C."/>
            <person name="Larimer F."/>
            <person name="Land M."/>
            <person name="Hauser L."/>
            <person name="Markowitz V."/>
            <person name="Cheng J.-F."/>
            <person name="Hugenholtz P."/>
            <person name="Woyke T."/>
            <person name="Wu D."/>
            <person name="Pukall R."/>
            <person name="Steenblock K."/>
            <person name="Brambilla E."/>
            <person name="Klenk H.-P."/>
            <person name="Eisen J.A."/>
        </authorList>
    </citation>
    <scope>NUCLEOTIDE SEQUENCE [LARGE SCALE GENOMIC DNA]</scope>
    <source>
        <strain evidence="4">DSM 19664 / LMG 22246 / CIP 109416 / KR-200</strain>
    </source>
</reference>